<sequence>MASIQEAIASLGQRVLYGIEGVIARRLWSESSLSDSKGKKPSKDWEMWLPGLYPNPCHLASGWIYIVPIIMVPGHGTDHCVALRHAIQNLIDQGLVNLGQPSITTNPLQAHSTHVVPQPPGDIHHIDFLEDDNIHMLSWNDRLPKPIVLDDGYEVDTVGYQTSTSFSLISNWGPSIPFILWLEDDDSKMRDILIVTHNGKVAQPSPLVARPFDGAVSHEEVLRIPTSFNRLLGRPWIHRIEAIPYSIHQNVKFIHDRQHGPIEFVATADHSTPFGLRFVPIEVDYRHMARPHRERVRAHLTCTPFDYPGHPYTMSLAYYFINGSEVHPYVEDFGIMTDINGVDELQYQFHHLQLGNETSSAPHEIADCGVVIELTEVIDGVVPHVEYRDEMDMMSMSHIAEMVQLELTSQLDLFGVFVMESRELNIGSPLSTDERNRLIHLLKSYLDVFTWSYKDMLGLDSSIIQEHLPILLHARPIKQKLRRLYPHWSLRVKEEIRKQLNVGFISMVEYPKWLANFTPVPKEDGKARFCVDFKDLNKVNPKDDFPLLHIDLLVDSTVGHLMLSFMDGFFGYNQILMALEDMEKTVFITE</sequence>
<dbReference type="Gene3D" id="3.10.10.10">
    <property type="entry name" value="HIV Type 1 Reverse Transcriptase, subunit A, domain 1"/>
    <property type="match status" value="1"/>
</dbReference>
<proteinExistence type="predicted"/>
<dbReference type="CDD" id="cd01647">
    <property type="entry name" value="RT_LTR"/>
    <property type="match status" value="1"/>
</dbReference>
<dbReference type="PANTHER" id="PTHR24559:SF457">
    <property type="entry name" value="RNA-DIRECTED DNA POLYMERASE HOMOLOG"/>
    <property type="match status" value="1"/>
</dbReference>
<dbReference type="EMBL" id="AM455613">
    <property type="protein sequence ID" value="CAN65519.1"/>
    <property type="molecule type" value="Genomic_DNA"/>
</dbReference>
<protein>
    <recommendedName>
        <fullName evidence="2">Transposon Ty3-I Gag-Pol polyprotein</fullName>
    </recommendedName>
</protein>
<organism evidence="1">
    <name type="scientific">Vitis vinifera</name>
    <name type="common">Grape</name>
    <dbReference type="NCBI Taxonomy" id="29760"/>
    <lineage>
        <taxon>Eukaryota</taxon>
        <taxon>Viridiplantae</taxon>
        <taxon>Streptophyta</taxon>
        <taxon>Embryophyta</taxon>
        <taxon>Tracheophyta</taxon>
        <taxon>Spermatophyta</taxon>
        <taxon>Magnoliopsida</taxon>
        <taxon>eudicotyledons</taxon>
        <taxon>Gunneridae</taxon>
        <taxon>Pentapetalae</taxon>
        <taxon>rosids</taxon>
        <taxon>Vitales</taxon>
        <taxon>Vitaceae</taxon>
        <taxon>Viteae</taxon>
        <taxon>Vitis</taxon>
    </lineage>
</organism>
<dbReference type="SUPFAM" id="SSF56672">
    <property type="entry name" value="DNA/RNA polymerases"/>
    <property type="match status" value="1"/>
</dbReference>
<dbReference type="InterPro" id="IPR043502">
    <property type="entry name" value="DNA/RNA_pol_sf"/>
</dbReference>
<dbReference type="PANTHER" id="PTHR24559">
    <property type="entry name" value="TRANSPOSON TY3-I GAG-POL POLYPROTEIN"/>
    <property type="match status" value="1"/>
</dbReference>
<evidence type="ECO:0008006" key="2">
    <source>
        <dbReference type="Google" id="ProtNLM"/>
    </source>
</evidence>
<name>A5BDM2_VITVI</name>
<evidence type="ECO:0000313" key="1">
    <source>
        <dbReference type="EMBL" id="CAN65519.1"/>
    </source>
</evidence>
<dbReference type="InterPro" id="IPR053134">
    <property type="entry name" value="RNA-dir_DNA_polymerase"/>
</dbReference>
<reference evidence="1" key="1">
    <citation type="journal article" date="2007" name="PLoS ONE">
        <title>The first genome sequence of an elite grapevine cultivar (Pinot noir Vitis vinifera L.): coping with a highly heterozygous genome.</title>
        <authorList>
            <person name="Velasco R."/>
            <person name="Zharkikh A."/>
            <person name="Troggio M."/>
            <person name="Cartwright D.A."/>
            <person name="Cestaro A."/>
            <person name="Pruss D."/>
            <person name="Pindo M."/>
            <person name="FitzGerald L.M."/>
            <person name="Vezzulli S."/>
            <person name="Reid J."/>
            <person name="Malacarne G."/>
            <person name="Iliev D."/>
            <person name="Coppola G."/>
            <person name="Wardell B."/>
            <person name="Micheletti D."/>
            <person name="Macalma T."/>
            <person name="Facci M."/>
            <person name="Mitchell J.T."/>
            <person name="Perazzolli M."/>
            <person name="Eldredge G."/>
            <person name="Gatto P."/>
            <person name="Oyzerski R."/>
            <person name="Moretto M."/>
            <person name="Gutin N."/>
            <person name="Stefanini M."/>
            <person name="Chen Y."/>
            <person name="Segala C."/>
            <person name="Davenport C."/>
            <person name="Dematte L."/>
            <person name="Mraz A."/>
            <person name="Battilana J."/>
            <person name="Stormo K."/>
            <person name="Costa F."/>
            <person name="Tao Q."/>
            <person name="Si-Ammour A."/>
            <person name="Harkins T."/>
            <person name="Lackey A."/>
            <person name="Perbost C."/>
            <person name="Taillon B."/>
            <person name="Stella A."/>
            <person name="Solovyev V."/>
            <person name="Fawcett J.A."/>
            <person name="Sterck L."/>
            <person name="Vandepoele K."/>
            <person name="Grando S.M."/>
            <person name="Toppo S."/>
            <person name="Moser C."/>
            <person name="Lanchbury J."/>
            <person name="Bogden R."/>
            <person name="Skolnick M."/>
            <person name="Sgaramella V."/>
            <person name="Bhatnagar S.K."/>
            <person name="Fontana P."/>
            <person name="Gutin A."/>
            <person name="Van de Peer Y."/>
            <person name="Salamini F."/>
            <person name="Viola R."/>
        </authorList>
    </citation>
    <scope>NUCLEOTIDE SEQUENCE</scope>
</reference>
<gene>
    <name evidence="1" type="ORF">VITISV_003179</name>
</gene>
<dbReference type="AlphaFoldDB" id="A5BDM2"/>
<accession>A5BDM2</accession>